<reference evidence="1" key="2">
    <citation type="journal article" date="2015" name="Fish Shellfish Immunol.">
        <title>Early steps in the European eel (Anguilla anguilla)-Vibrio vulnificus interaction in the gills: Role of the RtxA13 toxin.</title>
        <authorList>
            <person name="Callol A."/>
            <person name="Pajuelo D."/>
            <person name="Ebbesson L."/>
            <person name="Teles M."/>
            <person name="MacKenzie S."/>
            <person name="Amaro C."/>
        </authorList>
    </citation>
    <scope>NUCLEOTIDE SEQUENCE</scope>
</reference>
<protein>
    <submittedName>
        <fullName evidence="1">Uncharacterized protein</fullName>
    </submittedName>
</protein>
<dbReference type="EMBL" id="GBXM01030927">
    <property type="protein sequence ID" value="JAH77650.1"/>
    <property type="molecule type" value="Transcribed_RNA"/>
</dbReference>
<proteinExistence type="predicted"/>
<sequence>MGQIFTLYNPAVSKASSTRPPTTPPIISFVKSASEYTSTRVPT</sequence>
<name>A0A0E9VJN4_ANGAN</name>
<evidence type="ECO:0000313" key="1">
    <source>
        <dbReference type="EMBL" id="JAH77650.1"/>
    </source>
</evidence>
<organism evidence="1">
    <name type="scientific">Anguilla anguilla</name>
    <name type="common">European freshwater eel</name>
    <name type="synonym">Muraena anguilla</name>
    <dbReference type="NCBI Taxonomy" id="7936"/>
    <lineage>
        <taxon>Eukaryota</taxon>
        <taxon>Metazoa</taxon>
        <taxon>Chordata</taxon>
        <taxon>Craniata</taxon>
        <taxon>Vertebrata</taxon>
        <taxon>Euteleostomi</taxon>
        <taxon>Actinopterygii</taxon>
        <taxon>Neopterygii</taxon>
        <taxon>Teleostei</taxon>
        <taxon>Anguilliformes</taxon>
        <taxon>Anguillidae</taxon>
        <taxon>Anguilla</taxon>
    </lineage>
</organism>
<dbReference type="AlphaFoldDB" id="A0A0E9VJN4"/>
<accession>A0A0E9VJN4</accession>
<reference evidence="1" key="1">
    <citation type="submission" date="2014-11" db="EMBL/GenBank/DDBJ databases">
        <authorList>
            <person name="Amaro Gonzalez C."/>
        </authorList>
    </citation>
    <scope>NUCLEOTIDE SEQUENCE</scope>
</reference>